<organism evidence="1 2">
    <name type="scientific">Novosphingobium guangzhouense</name>
    <dbReference type="NCBI Taxonomy" id="1850347"/>
    <lineage>
        <taxon>Bacteria</taxon>
        <taxon>Pseudomonadati</taxon>
        <taxon>Pseudomonadota</taxon>
        <taxon>Alphaproteobacteria</taxon>
        <taxon>Sphingomonadales</taxon>
        <taxon>Sphingomonadaceae</taxon>
        <taxon>Novosphingobium</taxon>
    </lineage>
</organism>
<dbReference type="RefSeq" id="WP_103096139.1">
    <property type="nucleotide sequence ID" value="NZ_LYMM01000033.1"/>
</dbReference>
<keyword evidence="2" id="KW-1185">Reference proteome</keyword>
<name>A0A2K2G0L4_9SPHN</name>
<evidence type="ECO:0008006" key="3">
    <source>
        <dbReference type="Google" id="ProtNLM"/>
    </source>
</evidence>
<accession>A0A2K2G0L4</accession>
<proteinExistence type="predicted"/>
<dbReference type="Proteomes" id="UP000236327">
    <property type="component" value="Unassembled WGS sequence"/>
</dbReference>
<sequence length="112" mass="12213">MSRKNAIVETQAYLKQAERIGISPEDRAAIKLFLAENPNAGDLVQGSGGVRKARYAIGNKGKSGGVRLFTLFWSPDFPVYLLGVIAKSRQGNLTQEQIAVLAQIVKELKNGR</sequence>
<evidence type="ECO:0000313" key="2">
    <source>
        <dbReference type="Proteomes" id="UP000236327"/>
    </source>
</evidence>
<protein>
    <recommendedName>
        <fullName evidence="3">Addiction module toxin RelE</fullName>
    </recommendedName>
</protein>
<evidence type="ECO:0000313" key="1">
    <source>
        <dbReference type="EMBL" id="PNU04599.1"/>
    </source>
</evidence>
<dbReference type="PIRSF" id="PIRSF039032">
    <property type="entry name" value="HigB-2"/>
    <property type="match status" value="1"/>
</dbReference>
<dbReference type="EMBL" id="LYMM01000033">
    <property type="protein sequence ID" value="PNU04599.1"/>
    <property type="molecule type" value="Genomic_DNA"/>
</dbReference>
<dbReference type="AlphaFoldDB" id="A0A2K2G0L4"/>
<dbReference type="OrthoDB" id="9812066at2"/>
<comment type="caution">
    <text evidence="1">The sequence shown here is derived from an EMBL/GenBank/DDBJ whole genome shotgun (WGS) entry which is preliminary data.</text>
</comment>
<dbReference type="InterPro" id="IPR009387">
    <property type="entry name" value="HigB-2"/>
</dbReference>
<gene>
    <name evidence="1" type="ORF">A8V01_19515</name>
</gene>
<reference evidence="1 2" key="1">
    <citation type="submission" date="2016-05" db="EMBL/GenBank/DDBJ databases">
        <title>Complete genome sequence of Novosphingobium guangzhouense SA925(T).</title>
        <authorList>
            <person name="Sha S."/>
        </authorList>
    </citation>
    <scope>NUCLEOTIDE SEQUENCE [LARGE SCALE GENOMIC DNA]</scope>
    <source>
        <strain evidence="1 2">SA925</strain>
    </source>
</reference>